<protein>
    <recommendedName>
        <fullName evidence="2">DUF7315 domain-containing protein</fullName>
    </recommendedName>
</protein>
<sequence>MSPTDTSRSDGPREITVPLRVYKAITVFSTLFAIVFVIAGFGFLDAATAAVGPLAVVFDLLGLPGADGGAFSLVLALLGLALIGFGAGIYVLGTRFRTPGMGNSQDDGDESLTNE</sequence>
<evidence type="ECO:0000313" key="3">
    <source>
        <dbReference type="EMBL" id="EMA39298.1"/>
    </source>
</evidence>
<reference evidence="3 4" key="1">
    <citation type="journal article" date="2014" name="PLoS Genet.">
        <title>Phylogenetically driven sequencing of extremely halophilic archaea reveals strategies for static and dynamic osmo-response.</title>
        <authorList>
            <person name="Becker E.A."/>
            <person name="Seitzer P.M."/>
            <person name="Tritt A."/>
            <person name="Larsen D."/>
            <person name="Krusor M."/>
            <person name="Yao A.I."/>
            <person name="Wu D."/>
            <person name="Madern D."/>
            <person name="Eisen J.A."/>
            <person name="Darling A.E."/>
            <person name="Facciotti M.T."/>
        </authorList>
    </citation>
    <scope>NUCLEOTIDE SEQUENCE [LARGE SCALE GENOMIC DNA]</scope>
    <source>
        <strain evidence="3 4">100A6</strain>
    </source>
</reference>
<evidence type="ECO:0000256" key="1">
    <source>
        <dbReference type="SAM" id="Phobius"/>
    </source>
</evidence>
<dbReference type="Pfam" id="PF23997">
    <property type="entry name" value="DUF7315"/>
    <property type="match status" value="1"/>
</dbReference>
<dbReference type="OrthoDB" id="214462at2157"/>
<evidence type="ECO:0000313" key="4">
    <source>
        <dbReference type="Proteomes" id="UP000011566"/>
    </source>
</evidence>
<evidence type="ECO:0000259" key="2">
    <source>
        <dbReference type="Pfam" id="PF23997"/>
    </source>
</evidence>
<comment type="caution">
    <text evidence="3">The sequence shown here is derived from an EMBL/GenBank/DDBJ whole genome shotgun (WGS) entry which is preliminary data.</text>
</comment>
<keyword evidence="1" id="KW-0812">Transmembrane</keyword>
<dbReference type="PATRIC" id="fig|1132509.6.peg.1645"/>
<keyword evidence="1" id="KW-0472">Membrane</keyword>
<feature type="transmembrane region" description="Helical" evidence="1">
    <location>
        <begin position="21"/>
        <end position="44"/>
    </location>
</feature>
<organism evidence="3 4">
    <name type="scientific">Halococcus hamelinensis 100A6</name>
    <dbReference type="NCBI Taxonomy" id="1132509"/>
    <lineage>
        <taxon>Archaea</taxon>
        <taxon>Methanobacteriati</taxon>
        <taxon>Methanobacteriota</taxon>
        <taxon>Stenosarchaea group</taxon>
        <taxon>Halobacteria</taxon>
        <taxon>Halobacteriales</taxon>
        <taxon>Halococcaceae</taxon>
        <taxon>Halococcus</taxon>
    </lineage>
</organism>
<dbReference type="AlphaFoldDB" id="M0M1K6"/>
<name>M0M1K6_9EURY</name>
<proteinExistence type="predicted"/>
<gene>
    <name evidence="3" type="ORF">C447_07268</name>
</gene>
<feature type="domain" description="DUF7315" evidence="2">
    <location>
        <begin position="13"/>
        <end position="110"/>
    </location>
</feature>
<dbReference type="RefSeq" id="WP_007692390.1">
    <property type="nucleotide sequence ID" value="NZ_AJRK01000366.1"/>
</dbReference>
<accession>M0M1K6</accession>
<keyword evidence="4" id="KW-1185">Reference proteome</keyword>
<keyword evidence="1" id="KW-1133">Transmembrane helix</keyword>
<dbReference type="EMBL" id="AOMB01000020">
    <property type="protein sequence ID" value="EMA39298.1"/>
    <property type="molecule type" value="Genomic_DNA"/>
</dbReference>
<dbReference type="InterPro" id="IPR055739">
    <property type="entry name" value="DUF7315"/>
</dbReference>
<dbReference type="eggNOG" id="arCOG04593">
    <property type="taxonomic scope" value="Archaea"/>
</dbReference>
<dbReference type="Proteomes" id="UP000011566">
    <property type="component" value="Unassembled WGS sequence"/>
</dbReference>
<feature type="transmembrane region" description="Helical" evidence="1">
    <location>
        <begin position="70"/>
        <end position="92"/>
    </location>
</feature>